<feature type="non-terminal residue" evidence="1">
    <location>
        <position position="98"/>
    </location>
</feature>
<evidence type="ECO:0000313" key="2">
    <source>
        <dbReference type="Proteomes" id="UP000789366"/>
    </source>
</evidence>
<feature type="non-terminal residue" evidence="1">
    <location>
        <position position="1"/>
    </location>
</feature>
<dbReference type="Proteomes" id="UP000789366">
    <property type="component" value="Unassembled WGS sequence"/>
</dbReference>
<accession>A0ACA9QE29</accession>
<sequence>PTVKFGGGSIMIWGCFSSRGVDSYCKFDNMMDDNLYQQILCEDLMWMIRKQEFDVKKVTFQQDGASCHMATLTEYEIDRQLRNLSGQISSEMDLWKKI</sequence>
<reference evidence="1" key="1">
    <citation type="submission" date="2021-06" db="EMBL/GenBank/DDBJ databases">
        <authorList>
            <person name="Kallberg Y."/>
            <person name="Tangrot J."/>
            <person name="Rosling A."/>
        </authorList>
    </citation>
    <scope>NUCLEOTIDE SEQUENCE</scope>
    <source>
        <strain evidence="1">28 12/20/2015</strain>
    </source>
</reference>
<dbReference type="EMBL" id="CAJVPW010037729">
    <property type="protein sequence ID" value="CAG8740574.1"/>
    <property type="molecule type" value="Genomic_DNA"/>
</dbReference>
<organism evidence="1 2">
    <name type="scientific">Cetraspora pellucida</name>
    <dbReference type="NCBI Taxonomy" id="1433469"/>
    <lineage>
        <taxon>Eukaryota</taxon>
        <taxon>Fungi</taxon>
        <taxon>Fungi incertae sedis</taxon>
        <taxon>Mucoromycota</taxon>
        <taxon>Glomeromycotina</taxon>
        <taxon>Glomeromycetes</taxon>
        <taxon>Diversisporales</taxon>
        <taxon>Gigasporaceae</taxon>
        <taxon>Cetraspora</taxon>
    </lineage>
</organism>
<comment type="caution">
    <text evidence="1">The sequence shown here is derived from an EMBL/GenBank/DDBJ whole genome shotgun (WGS) entry which is preliminary data.</text>
</comment>
<evidence type="ECO:0000313" key="1">
    <source>
        <dbReference type="EMBL" id="CAG8740574.1"/>
    </source>
</evidence>
<protein>
    <submittedName>
        <fullName evidence="1">14516_t:CDS:1</fullName>
    </submittedName>
</protein>
<keyword evidence="2" id="KW-1185">Reference proteome</keyword>
<proteinExistence type="predicted"/>
<gene>
    <name evidence="1" type="ORF">SPELUC_LOCUS13767</name>
</gene>
<name>A0ACA9QE29_9GLOM</name>